<evidence type="ECO:0000256" key="2">
    <source>
        <dbReference type="ARBA" id="ARBA00008537"/>
    </source>
</evidence>
<reference evidence="10" key="1">
    <citation type="journal article" date="2014" name="Int. J. Syst. Evol. Microbiol.">
        <title>Complete genome of a new Firmicutes species belonging to the dominant human colonic microbiota ('Ruminococcus bicirculans') reveals two chromosomes and a selective capacity to utilize plant glucans.</title>
        <authorList>
            <consortium name="NISC Comparative Sequencing Program"/>
            <person name="Wegmann U."/>
            <person name="Louis P."/>
            <person name="Goesmann A."/>
            <person name="Henrissat B."/>
            <person name="Duncan S.H."/>
            <person name="Flint H.J."/>
        </authorList>
    </citation>
    <scope>NUCLEOTIDE SEQUENCE</scope>
    <source>
        <strain evidence="10">JCM 17590</strain>
    </source>
</reference>
<sequence length="483" mass="50211">MSTAQAETTKIDPAAWRSVWAVLVGALAVIFDTTIVAVALHTLASDLHTSVATIQWVSTGYLLALGVTIPLTGWAQRLLGAKRLWIIALSIFLVGSILSSLAWDAPSLITFRVVQGVGGGVMLPLMSTIVMQAAGGKGIGQIMSVVSLPAVLGPILGPVIGGIILSHLHWSWLFWVNVPFCVVGLVLAAIMLPKDGPVRRAPFDLVGFVLMAPALVALLDGLSNAGKDGGFTRGDVLWPLIIGLVLLAAFVAWALRRKARALVDLMLLRHWPLSSSSLLLLLSGITLYGAMLVLPLYFQQLRGMTPLQAGLLLIPQGVGTFVSRTFAGRLSDRVGARWLAITGFAIVALGTLPYAFAGQHTNEVWLMAALLVRGFGLGIVTVPLMALAFRGLERAEVPDASIISRIATQVGGAFGTAVLAVILEGALKAATSSADAVAAFQGAFWWSVGFAAVGVGLSFLLPGQVKSAAAAPAAAAGSGAAKA</sequence>
<keyword evidence="7 8" id="KW-0472">Membrane</keyword>
<dbReference type="InterPro" id="IPR011701">
    <property type="entry name" value="MFS"/>
</dbReference>
<accession>A0ABP7ZKT0</accession>
<dbReference type="Gene3D" id="1.20.1250.20">
    <property type="entry name" value="MFS general substrate transporter like domains"/>
    <property type="match status" value="1"/>
</dbReference>
<feature type="domain" description="Major facilitator superfamily (MFS) profile" evidence="9">
    <location>
        <begin position="18"/>
        <end position="466"/>
    </location>
</feature>
<evidence type="ECO:0000313" key="11">
    <source>
        <dbReference type="Proteomes" id="UP001415169"/>
    </source>
</evidence>
<feature type="transmembrane region" description="Helical" evidence="8">
    <location>
        <begin position="364"/>
        <end position="390"/>
    </location>
</feature>
<comment type="subcellular location">
    <subcellularLocation>
        <location evidence="1">Cell membrane</location>
        <topology evidence="1">Multi-pass membrane protein</topology>
    </subcellularLocation>
</comment>
<keyword evidence="5 8" id="KW-0812">Transmembrane</keyword>
<feature type="transmembrane region" description="Helical" evidence="8">
    <location>
        <begin position="338"/>
        <end position="358"/>
    </location>
</feature>
<feature type="transmembrane region" description="Helical" evidence="8">
    <location>
        <begin position="53"/>
        <end position="72"/>
    </location>
</feature>
<name>A0ABP7ZKT0_9MICO</name>
<dbReference type="Pfam" id="PF07690">
    <property type="entry name" value="MFS_1"/>
    <property type="match status" value="1"/>
</dbReference>
<feature type="transmembrane region" description="Helical" evidence="8">
    <location>
        <begin position="142"/>
        <end position="166"/>
    </location>
</feature>
<evidence type="ECO:0000256" key="6">
    <source>
        <dbReference type="ARBA" id="ARBA00022989"/>
    </source>
</evidence>
<dbReference type="EMBL" id="BAABBV010000001">
    <property type="protein sequence ID" value="GAA4161986.1"/>
    <property type="molecule type" value="Genomic_DNA"/>
</dbReference>
<dbReference type="InterPro" id="IPR004638">
    <property type="entry name" value="EmrB-like"/>
</dbReference>
<feature type="transmembrane region" description="Helical" evidence="8">
    <location>
        <begin position="20"/>
        <end position="41"/>
    </location>
</feature>
<feature type="transmembrane region" description="Helical" evidence="8">
    <location>
        <begin position="172"/>
        <end position="193"/>
    </location>
</feature>
<dbReference type="SUPFAM" id="SSF103473">
    <property type="entry name" value="MFS general substrate transporter"/>
    <property type="match status" value="1"/>
</dbReference>
<dbReference type="NCBIfam" id="TIGR00711">
    <property type="entry name" value="efflux_EmrB"/>
    <property type="match status" value="1"/>
</dbReference>
<dbReference type="RefSeq" id="WP_344791671.1">
    <property type="nucleotide sequence ID" value="NZ_BAABBV010000001.1"/>
</dbReference>
<feature type="transmembrane region" description="Helical" evidence="8">
    <location>
        <begin position="304"/>
        <end position="326"/>
    </location>
</feature>
<organism evidence="10 11">
    <name type="scientific">Gryllotalpicola daejeonensis</name>
    <dbReference type="NCBI Taxonomy" id="993087"/>
    <lineage>
        <taxon>Bacteria</taxon>
        <taxon>Bacillati</taxon>
        <taxon>Actinomycetota</taxon>
        <taxon>Actinomycetes</taxon>
        <taxon>Micrococcales</taxon>
        <taxon>Microbacteriaceae</taxon>
        <taxon>Gryllotalpicola</taxon>
    </lineage>
</organism>
<dbReference type="Proteomes" id="UP001415169">
    <property type="component" value="Unassembled WGS sequence"/>
</dbReference>
<keyword evidence="11" id="KW-1185">Reference proteome</keyword>
<keyword evidence="6 8" id="KW-1133">Transmembrane helix</keyword>
<feature type="transmembrane region" description="Helical" evidence="8">
    <location>
        <begin position="109"/>
        <end position="130"/>
    </location>
</feature>
<comment type="caution">
    <text evidence="10">The sequence shown here is derived from an EMBL/GenBank/DDBJ whole genome shotgun (WGS) entry which is preliminary data.</text>
</comment>
<dbReference type="PROSITE" id="PS50850">
    <property type="entry name" value="MFS"/>
    <property type="match status" value="1"/>
</dbReference>
<dbReference type="InterPro" id="IPR036259">
    <property type="entry name" value="MFS_trans_sf"/>
</dbReference>
<dbReference type="PANTHER" id="PTHR42718:SF9">
    <property type="entry name" value="MAJOR FACILITATOR SUPERFAMILY MULTIDRUG TRANSPORTER MFSC"/>
    <property type="match status" value="1"/>
</dbReference>
<evidence type="ECO:0000256" key="7">
    <source>
        <dbReference type="ARBA" id="ARBA00023136"/>
    </source>
</evidence>
<dbReference type="Gene3D" id="1.20.1720.10">
    <property type="entry name" value="Multidrug resistance protein D"/>
    <property type="match status" value="1"/>
</dbReference>
<protein>
    <submittedName>
        <fullName evidence="10">MDR family MFS transporter</fullName>
    </submittedName>
</protein>
<feature type="transmembrane region" description="Helical" evidence="8">
    <location>
        <begin position="276"/>
        <end position="298"/>
    </location>
</feature>
<keyword evidence="4" id="KW-1003">Cell membrane</keyword>
<comment type="similarity">
    <text evidence="2">Belongs to the major facilitator superfamily. EmrB family.</text>
</comment>
<feature type="transmembrane region" description="Helical" evidence="8">
    <location>
        <begin position="84"/>
        <end position="103"/>
    </location>
</feature>
<keyword evidence="3" id="KW-0813">Transport</keyword>
<dbReference type="InterPro" id="IPR020846">
    <property type="entry name" value="MFS_dom"/>
</dbReference>
<gene>
    <name evidence="10" type="ORF">GCM10022286_20400</name>
</gene>
<feature type="transmembrane region" description="Helical" evidence="8">
    <location>
        <begin position="402"/>
        <end position="423"/>
    </location>
</feature>
<evidence type="ECO:0000256" key="3">
    <source>
        <dbReference type="ARBA" id="ARBA00022448"/>
    </source>
</evidence>
<dbReference type="PANTHER" id="PTHR42718">
    <property type="entry name" value="MAJOR FACILITATOR SUPERFAMILY MULTIDRUG TRANSPORTER MFSC"/>
    <property type="match status" value="1"/>
</dbReference>
<evidence type="ECO:0000256" key="8">
    <source>
        <dbReference type="SAM" id="Phobius"/>
    </source>
</evidence>
<reference evidence="10" key="2">
    <citation type="submission" date="2023-12" db="EMBL/GenBank/DDBJ databases">
        <authorList>
            <person name="Sun Q."/>
            <person name="Inoue M."/>
        </authorList>
    </citation>
    <scope>NUCLEOTIDE SEQUENCE</scope>
    <source>
        <strain evidence="10">JCM 17590</strain>
    </source>
</reference>
<dbReference type="CDD" id="cd17503">
    <property type="entry name" value="MFS_LmrB_MDR_like"/>
    <property type="match status" value="1"/>
</dbReference>
<evidence type="ECO:0000256" key="1">
    <source>
        <dbReference type="ARBA" id="ARBA00004651"/>
    </source>
</evidence>
<proteinExistence type="inferred from homology"/>
<evidence type="ECO:0000259" key="9">
    <source>
        <dbReference type="PROSITE" id="PS50850"/>
    </source>
</evidence>
<evidence type="ECO:0000256" key="5">
    <source>
        <dbReference type="ARBA" id="ARBA00022692"/>
    </source>
</evidence>
<evidence type="ECO:0000313" key="10">
    <source>
        <dbReference type="EMBL" id="GAA4161986.1"/>
    </source>
</evidence>
<feature type="transmembrane region" description="Helical" evidence="8">
    <location>
        <begin position="205"/>
        <end position="224"/>
    </location>
</feature>
<feature type="transmembrane region" description="Helical" evidence="8">
    <location>
        <begin position="443"/>
        <end position="461"/>
    </location>
</feature>
<feature type="transmembrane region" description="Helical" evidence="8">
    <location>
        <begin position="236"/>
        <end position="255"/>
    </location>
</feature>
<evidence type="ECO:0000256" key="4">
    <source>
        <dbReference type="ARBA" id="ARBA00022475"/>
    </source>
</evidence>